<evidence type="ECO:0000313" key="3">
    <source>
        <dbReference type="Proteomes" id="UP001189429"/>
    </source>
</evidence>
<name>A0ABN9R759_9DINO</name>
<accession>A0ABN9R759</accession>
<gene>
    <name evidence="2" type="ORF">PCOR1329_LOCUS17307</name>
</gene>
<organism evidence="2 3">
    <name type="scientific">Prorocentrum cordatum</name>
    <dbReference type="NCBI Taxonomy" id="2364126"/>
    <lineage>
        <taxon>Eukaryota</taxon>
        <taxon>Sar</taxon>
        <taxon>Alveolata</taxon>
        <taxon>Dinophyceae</taxon>
        <taxon>Prorocentrales</taxon>
        <taxon>Prorocentraceae</taxon>
        <taxon>Prorocentrum</taxon>
    </lineage>
</organism>
<dbReference type="Proteomes" id="UP001189429">
    <property type="component" value="Unassembled WGS sequence"/>
</dbReference>
<feature type="region of interest" description="Disordered" evidence="1">
    <location>
        <begin position="48"/>
        <end position="72"/>
    </location>
</feature>
<evidence type="ECO:0000313" key="2">
    <source>
        <dbReference type="EMBL" id="CAK0813332.1"/>
    </source>
</evidence>
<keyword evidence="3" id="KW-1185">Reference proteome</keyword>
<feature type="compositionally biased region" description="Basic residues" evidence="1">
    <location>
        <begin position="52"/>
        <end position="62"/>
    </location>
</feature>
<sequence>VLPRVPAAAFGPGVGHSLQLPPFYVRQYEALSPRWEAVRRRSLSAVILPSHRPPRRSRRRRPAPGPGSYSAEDGALRCLRADRLVTRWILPRRGRGLGEHERGLYTARPVDPSVRGDPRRLAAAEDDLAVRRRRPSALMRAPSAPPELRRSWAAGDGWRFYDQPPKPQPEGLGTFARRIEFEDFPLWEQRWSALE</sequence>
<feature type="non-terminal residue" evidence="2">
    <location>
        <position position="1"/>
    </location>
</feature>
<comment type="caution">
    <text evidence="2">The sequence shown here is derived from an EMBL/GenBank/DDBJ whole genome shotgun (WGS) entry which is preliminary data.</text>
</comment>
<reference evidence="2" key="1">
    <citation type="submission" date="2023-10" db="EMBL/GenBank/DDBJ databases">
        <authorList>
            <person name="Chen Y."/>
            <person name="Shah S."/>
            <person name="Dougan E. K."/>
            <person name="Thang M."/>
            <person name="Chan C."/>
        </authorList>
    </citation>
    <scope>NUCLEOTIDE SEQUENCE [LARGE SCALE GENOMIC DNA]</scope>
</reference>
<protein>
    <submittedName>
        <fullName evidence="2">Uncharacterized protein</fullName>
    </submittedName>
</protein>
<feature type="non-terminal residue" evidence="2">
    <location>
        <position position="195"/>
    </location>
</feature>
<proteinExistence type="predicted"/>
<dbReference type="EMBL" id="CAUYUJ010005355">
    <property type="protein sequence ID" value="CAK0813332.1"/>
    <property type="molecule type" value="Genomic_DNA"/>
</dbReference>
<evidence type="ECO:0000256" key="1">
    <source>
        <dbReference type="SAM" id="MobiDB-lite"/>
    </source>
</evidence>